<dbReference type="Gene3D" id="3.40.50.1000">
    <property type="entry name" value="HAD superfamily/HAD-like"/>
    <property type="match status" value="1"/>
</dbReference>
<dbReference type="SFLD" id="SFLDS00003">
    <property type="entry name" value="Haloacid_Dehalogenase"/>
    <property type="match status" value="1"/>
</dbReference>
<dbReference type="RefSeq" id="WP_322421754.1">
    <property type="nucleotide sequence ID" value="NZ_JAXQNN010000003.1"/>
</dbReference>
<dbReference type="InterPro" id="IPR041492">
    <property type="entry name" value="HAD_2"/>
</dbReference>
<evidence type="ECO:0000313" key="2">
    <source>
        <dbReference type="Proteomes" id="UP001292084"/>
    </source>
</evidence>
<organism evidence="1 2">
    <name type="scientific">Jeotgalibacillus haloalkalitolerans</name>
    <dbReference type="NCBI Taxonomy" id="3104292"/>
    <lineage>
        <taxon>Bacteria</taxon>
        <taxon>Bacillati</taxon>
        <taxon>Bacillota</taxon>
        <taxon>Bacilli</taxon>
        <taxon>Bacillales</taxon>
        <taxon>Caryophanaceae</taxon>
        <taxon>Jeotgalibacillus</taxon>
    </lineage>
</organism>
<keyword evidence="1" id="KW-0378">Hydrolase</keyword>
<proteinExistence type="predicted"/>
<dbReference type="Pfam" id="PF13419">
    <property type="entry name" value="HAD_2"/>
    <property type="match status" value="1"/>
</dbReference>
<accession>A0ABU5KND2</accession>
<dbReference type="InterPro" id="IPR006439">
    <property type="entry name" value="HAD-SF_hydro_IA"/>
</dbReference>
<evidence type="ECO:0000313" key="1">
    <source>
        <dbReference type="EMBL" id="MDZ5712774.1"/>
    </source>
</evidence>
<gene>
    <name evidence="1" type="ORF">UFB30_11095</name>
</gene>
<dbReference type="GO" id="GO:0016787">
    <property type="term" value="F:hydrolase activity"/>
    <property type="evidence" value="ECO:0007669"/>
    <property type="project" value="UniProtKB-KW"/>
</dbReference>
<dbReference type="Proteomes" id="UP001292084">
    <property type="component" value="Unassembled WGS sequence"/>
</dbReference>
<comment type="caution">
    <text evidence="1">The sequence shown here is derived from an EMBL/GenBank/DDBJ whole genome shotgun (WGS) entry which is preliminary data.</text>
</comment>
<keyword evidence="2" id="KW-1185">Reference proteome</keyword>
<dbReference type="InterPro" id="IPR023198">
    <property type="entry name" value="PGP-like_dom2"/>
</dbReference>
<dbReference type="EMBL" id="JAXQNN010000003">
    <property type="protein sequence ID" value="MDZ5712774.1"/>
    <property type="molecule type" value="Genomic_DNA"/>
</dbReference>
<dbReference type="PANTHER" id="PTHR18901">
    <property type="entry name" value="2-DEOXYGLUCOSE-6-PHOSPHATE PHOSPHATASE 2"/>
    <property type="match status" value="1"/>
</dbReference>
<dbReference type="NCBIfam" id="TIGR01509">
    <property type="entry name" value="HAD-SF-IA-v3"/>
    <property type="match status" value="1"/>
</dbReference>
<dbReference type="InterPro" id="IPR023214">
    <property type="entry name" value="HAD_sf"/>
</dbReference>
<dbReference type="SUPFAM" id="SSF56784">
    <property type="entry name" value="HAD-like"/>
    <property type="match status" value="1"/>
</dbReference>
<name>A0ABU5KND2_9BACL</name>
<dbReference type="Gene3D" id="1.10.150.240">
    <property type="entry name" value="Putative phosphatase, domain 2"/>
    <property type="match status" value="1"/>
</dbReference>
<dbReference type="PRINTS" id="PR00413">
    <property type="entry name" value="HADHALOGNASE"/>
</dbReference>
<reference evidence="1 2" key="1">
    <citation type="submission" date="2023-12" db="EMBL/GenBank/DDBJ databases">
        <title>Jeotgalibacillus haloalkaliphilus sp. nov., a novel salt-tolerant bacteria, isolated from the estuary of the Fenhe River into the Yellow River.</title>
        <authorList>
            <person name="Li Y."/>
        </authorList>
    </citation>
    <scope>NUCLEOTIDE SEQUENCE [LARGE SCALE GENOMIC DNA]</scope>
    <source>
        <strain evidence="1 2">HH7-29</strain>
    </source>
</reference>
<protein>
    <submittedName>
        <fullName evidence="1">HAD-IA family hydrolase</fullName>
    </submittedName>
</protein>
<sequence>MIKCMILDFDGLIIDTETSEIESFEKLYDTYQVEFPVEKWMEGIGSALKFDPYEPLSVTGVKREKLRKQRAQLFESLIKDKSTRAGVKKYLIRAKELGMNIALASSSSKSWIDQHMEQLDIRQYFDFICTADDVEHVKPEPDLYLKVLNHFNIRSDEAVVFEDSPNGALAAIRAGIRCVAVPNPTTESMKFDPGIVLRLTSKEEMSLDEVLSRL</sequence>
<dbReference type="SFLD" id="SFLDG01129">
    <property type="entry name" value="C1.5:_HAD__Beta-PGM__Phosphata"/>
    <property type="match status" value="1"/>
</dbReference>
<dbReference type="InterPro" id="IPR036412">
    <property type="entry name" value="HAD-like_sf"/>
</dbReference>
<dbReference type="PANTHER" id="PTHR18901:SF38">
    <property type="entry name" value="PSEUDOURIDINE-5'-PHOSPHATASE"/>
    <property type="match status" value="1"/>
</dbReference>